<keyword evidence="2" id="KW-1185">Reference proteome</keyword>
<gene>
    <name evidence="1" type="ORF">I7412_30265</name>
</gene>
<dbReference type="EMBL" id="JAEACQ010000269">
    <property type="protein sequence ID" value="MBL7631370.1"/>
    <property type="molecule type" value="Genomic_DNA"/>
</dbReference>
<dbReference type="Gene3D" id="3.40.50.10900">
    <property type="entry name" value="PAC-like subunit"/>
    <property type="match status" value="1"/>
</dbReference>
<name>A0A937RJB2_9ACTN</name>
<sequence length="304" mass="33313">MLDPSELYQVNGDLPDLGRPVMLEAMTGVVDSGNAVRLASEHLLTTLEHEVIATFDIDLLLDYRSRRPAMTFVEDHWEHYEDPTLALYALRDRADTPFLLLAGPEPDLMWKRFTLAVRELTRRLNLHLAVGLNAIPMAVPHTRPTGLIAHATRKDLIAGYEPWVRRVQVPGSAGHLLEYEFGKEGRDAMGLAALVPHYLNQTDFPQATEVLLTSVSKATGLMLPLDGLHSAAAAVRGEVDQELAKGGEMAALVHALEEQYDAYKRGKETGGLPTVEAGDLPTADELGAELERFLAEQAEPDGPA</sequence>
<dbReference type="InterPro" id="IPR019151">
    <property type="entry name" value="Proteasome_assmbl_chaperone_2"/>
</dbReference>
<proteinExistence type="predicted"/>
<dbReference type="AlphaFoldDB" id="A0A937RJB2"/>
<organism evidence="1 2">
    <name type="scientific">Frankia nepalensis</name>
    <dbReference type="NCBI Taxonomy" id="1836974"/>
    <lineage>
        <taxon>Bacteria</taxon>
        <taxon>Bacillati</taxon>
        <taxon>Actinomycetota</taxon>
        <taxon>Actinomycetes</taxon>
        <taxon>Frankiales</taxon>
        <taxon>Frankiaceae</taxon>
        <taxon>Frankia</taxon>
    </lineage>
</organism>
<evidence type="ECO:0000313" key="1">
    <source>
        <dbReference type="EMBL" id="MBL7631370.1"/>
    </source>
</evidence>
<evidence type="ECO:0000313" key="2">
    <source>
        <dbReference type="Proteomes" id="UP000604475"/>
    </source>
</evidence>
<reference evidence="1" key="1">
    <citation type="submission" date="2020-12" db="EMBL/GenBank/DDBJ databases">
        <title>Genomic characterization of non-nitrogen-fixing Frankia strains.</title>
        <authorList>
            <person name="Carlos-Shanley C."/>
            <person name="Guerra T."/>
            <person name="Hahn D."/>
        </authorList>
    </citation>
    <scope>NUCLEOTIDE SEQUENCE</scope>
    <source>
        <strain evidence="1">CN6</strain>
    </source>
</reference>
<dbReference type="Proteomes" id="UP000604475">
    <property type="component" value="Unassembled WGS sequence"/>
</dbReference>
<dbReference type="InterPro" id="IPR038389">
    <property type="entry name" value="PSMG2_sf"/>
</dbReference>
<dbReference type="InterPro" id="IPR008492">
    <property type="entry name" value="Rv2714-like"/>
</dbReference>
<dbReference type="Gene3D" id="1.10.287.100">
    <property type="match status" value="1"/>
</dbReference>
<comment type="caution">
    <text evidence="1">The sequence shown here is derived from an EMBL/GenBank/DDBJ whole genome shotgun (WGS) entry which is preliminary data.</text>
</comment>
<dbReference type="RefSeq" id="WP_203006017.1">
    <property type="nucleotide sequence ID" value="NZ_JADWYU010000235.1"/>
</dbReference>
<protein>
    <submittedName>
        <fullName evidence="1">PAC2 family protein</fullName>
    </submittedName>
</protein>
<dbReference type="PIRSF" id="PIRSF028754">
    <property type="entry name" value="UCP028754"/>
    <property type="match status" value="1"/>
</dbReference>
<dbReference type="SUPFAM" id="SSF159659">
    <property type="entry name" value="Cgl1923-like"/>
    <property type="match status" value="1"/>
</dbReference>
<dbReference type="Pfam" id="PF09754">
    <property type="entry name" value="PAC2"/>
    <property type="match status" value="1"/>
</dbReference>
<accession>A0A937RJB2</accession>